<dbReference type="AlphaFoldDB" id="A0A5K7YNU1"/>
<keyword evidence="3" id="KW-1185">Reference proteome</keyword>
<name>A0A5K7YNU1_9BACT</name>
<keyword evidence="1" id="KW-0175">Coiled coil</keyword>
<dbReference type="EMBL" id="AP021874">
    <property type="protein sequence ID" value="BBO70063.1"/>
    <property type="molecule type" value="Genomic_DNA"/>
</dbReference>
<sequence>MPIQLDLIDFVRRRQTTDEGDGAVTESPAAAGPDKQADAGFALDVGRAVYSALIMRPVFELEARRFRLGDADDPGVIWDGLDLLWLAFAILDVISELTEYQSGATRAEILDRICPLARKQAAACGIEATGEGLADVLGKVFDHLVNRHNRYLPFEYTWFDGTAGEYRHRRFWLIKTVYTGEGREALFTLTDEGYTAYFGLHETGALDATAIGNLRIKLLIERGNVADAISVADGNRKQCARKALEVRTTRRQIRRNIHAVDFGRVRALAEDGVSQATTIQKEGRRLHNMVVESLTRSAGNRHEATLHRLAERLERLNTQLMNLTTELQQLPDDYDYHSFKLFRRRSLGAFPPMEAVMRRLCRLGEDDAARVGAEFIARIDPPAQRTLFDPAAVIEACDRALERQNVPGDRSQPVHEIDGSPIRRFESELNDRLMHDAFELVHDMVASDGEVLLSRLLEAASHRAAAADDGDLLPVAVAMAVFQCTVERRLAARHRIRVAVHDPGLRVTVPLCAGRRYRGHDIRLIHQGAVRAPEVSP</sequence>
<feature type="coiled-coil region" evidence="1">
    <location>
        <begin position="299"/>
        <end position="333"/>
    </location>
</feature>
<evidence type="ECO:0000313" key="3">
    <source>
        <dbReference type="Proteomes" id="UP000427906"/>
    </source>
</evidence>
<organism evidence="2 3">
    <name type="scientific">Desulfosarcina alkanivorans</name>
    <dbReference type="NCBI Taxonomy" id="571177"/>
    <lineage>
        <taxon>Bacteria</taxon>
        <taxon>Pseudomonadati</taxon>
        <taxon>Thermodesulfobacteriota</taxon>
        <taxon>Desulfobacteria</taxon>
        <taxon>Desulfobacterales</taxon>
        <taxon>Desulfosarcinaceae</taxon>
        <taxon>Desulfosarcina</taxon>
    </lineage>
</organism>
<dbReference type="Proteomes" id="UP000427906">
    <property type="component" value="Chromosome"/>
</dbReference>
<dbReference type="RefSeq" id="WP_155318042.1">
    <property type="nucleotide sequence ID" value="NZ_AP021874.1"/>
</dbReference>
<reference evidence="2 3" key="1">
    <citation type="submission" date="2019-11" db="EMBL/GenBank/DDBJ databases">
        <title>Comparative genomics of hydrocarbon-degrading Desulfosarcina strains.</title>
        <authorList>
            <person name="Watanabe M."/>
            <person name="Kojima H."/>
            <person name="Fukui M."/>
        </authorList>
    </citation>
    <scope>NUCLEOTIDE SEQUENCE [LARGE SCALE GENOMIC DNA]</scope>
    <source>
        <strain evidence="2 3">PL12</strain>
    </source>
</reference>
<evidence type="ECO:0000256" key="1">
    <source>
        <dbReference type="SAM" id="Coils"/>
    </source>
</evidence>
<dbReference type="OrthoDB" id="5410226at2"/>
<dbReference type="KEGG" id="dalk:DSCA_39930"/>
<proteinExistence type="predicted"/>
<accession>A0A5K7YNU1</accession>
<gene>
    <name evidence="2" type="ORF">DSCA_39930</name>
</gene>
<evidence type="ECO:0000313" key="2">
    <source>
        <dbReference type="EMBL" id="BBO70063.1"/>
    </source>
</evidence>
<protein>
    <submittedName>
        <fullName evidence="2">Uncharacterized protein</fullName>
    </submittedName>
</protein>